<dbReference type="SUPFAM" id="SSF56601">
    <property type="entry name" value="beta-lactamase/transpeptidase-like"/>
    <property type="match status" value="1"/>
</dbReference>
<dbReference type="EMBL" id="FWFK01000004">
    <property type="protein sequence ID" value="SLN50150.1"/>
    <property type="molecule type" value="Genomic_DNA"/>
</dbReference>
<dbReference type="Gene3D" id="3.40.710.10">
    <property type="entry name" value="DD-peptidase/beta-lactamase superfamily"/>
    <property type="match status" value="1"/>
</dbReference>
<dbReference type="PANTHER" id="PTHR43283">
    <property type="entry name" value="BETA-LACTAMASE-RELATED"/>
    <property type="match status" value="1"/>
</dbReference>
<dbReference type="OrthoDB" id="9814204at2"/>
<organism evidence="2 3">
    <name type="scientific">Roseivivax jejudonensis</name>
    <dbReference type="NCBI Taxonomy" id="1529041"/>
    <lineage>
        <taxon>Bacteria</taxon>
        <taxon>Pseudomonadati</taxon>
        <taxon>Pseudomonadota</taxon>
        <taxon>Alphaproteobacteria</taxon>
        <taxon>Rhodobacterales</taxon>
        <taxon>Roseobacteraceae</taxon>
        <taxon>Roseivivax</taxon>
    </lineage>
</organism>
<dbReference type="InterPro" id="IPR050789">
    <property type="entry name" value="Diverse_Enzym_Activities"/>
</dbReference>
<evidence type="ECO:0000313" key="2">
    <source>
        <dbReference type="EMBL" id="SLN50150.1"/>
    </source>
</evidence>
<dbReference type="InterPro" id="IPR012338">
    <property type="entry name" value="Beta-lactam/transpept-like"/>
</dbReference>
<proteinExistence type="predicted"/>
<sequence length="391" mass="42412">MRRLVLRALTALIILAVIAAGAALWQRERLERLAAVTTLFAEDRIVENFSNMDELFETAAVPRGDGPVTPLPEGPALTLPAGFEAWLARRAVTGIVVLHEGAIVHEGYHLGTGPEDRRISWSVAKSYLSMLFGVIVESGAIRSLDDPVTEYAPVLAGSAYDGVTIRNVLQMASGVEFDEDYLDFWSDINRMGRVLALGGSMDGFAVAREARVRPPGEAWQYVSIDTHVLSMVLRGATGRTLPELMSEHIIGPMGVESAPYYVTDGNGVAFSLGGLNLSTRDYARMGQTVLAGGTFGGRQIVPEGWIAESTAPSAPTAPGEIRYGYQWWIPADGREGEVLARGVYGQYVYIDRQAGRVVALNGADRAFREPGAFDDTLGMVRQLRDAPLEER</sequence>
<dbReference type="PANTHER" id="PTHR43283:SF14">
    <property type="entry name" value="BLL8153 PROTEIN"/>
    <property type="match status" value="1"/>
</dbReference>
<dbReference type="RefSeq" id="WP_085792162.1">
    <property type="nucleotide sequence ID" value="NZ_FWFK01000004.1"/>
</dbReference>
<evidence type="ECO:0000313" key="3">
    <source>
        <dbReference type="Proteomes" id="UP000193570"/>
    </source>
</evidence>
<keyword evidence="2" id="KW-0378">Hydrolase</keyword>
<dbReference type="AlphaFoldDB" id="A0A1X6ZHX4"/>
<dbReference type="Pfam" id="PF00144">
    <property type="entry name" value="Beta-lactamase"/>
    <property type="match status" value="1"/>
</dbReference>
<evidence type="ECO:0000259" key="1">
    <source>
        <dbReference type="Pfam" id="PF00144"/>
    </source>
</evidence>
<dbReference type="GO" id="GO:0019875">
    <property type="term" value="F:6-aminohexanoate-dimer hydrolase activity"/>
    <property type="evidence" value="ECO:0007669"/>
    <property type="project" value="UniProtKB-EC"/>
</dbReference>
<keyword evidence="3" id="KW-1185">Reference proteome</keyword>
<dbReference type="InterPro" id="IPR001466">
    <property type="entry name" value="Beta-lactam-related"/>
</dbReference>
<feature type="domain" description="Beta-lactamase-related" evidence="1">
    <location>
        <begin position="95"/>
        <end position="360"/>
    </location>
</feature>
<dbReference type="Proteomes" id="UP000193570">
    <property type="component" value="Unassembled WGS sequence"/>
</dbReference>
<gene>
    <name evidence="2" type="primary">nylB</name>
    <name evidence="2" type="ORF">ROJ8625_02475</name>
</gene>
<reference evidence="2 3" key="1">
    <citation type="submission" date="2017-03" db="EMBL/GenBank/DDBJ databases">
        <authorList>
            <person name="Afonso C.L."/>
            <person name="Miller P.J."/>
            <person name="Scott M.A."/>
            <person name="Spackman E."/>
            <person name="Goraichik I."/>
            <person name="Dimitrov K.M."/>
            <person name="Suarez D.L."/>
            <person name="Swayne D.E."/>
        </authorList>
    </citation>
    <scope>NUCLEOTIDE SEQUENCE [LARGE SCALE GENOMIC DNA]</scope>
    <source>
        <strain evidence="2 3">CECT 8625</strain>
    </source>
</reference>
<name>A0A1X6ZHX4_9RHOB</name>
<accession>A0A1X6ZHX4</accession>
<protein>
    <submittedName>
        <fullName evidence="2">6-aminohexanoate-dimer hydrolase</fullName>
        <ecNumber evidence="2">3.5.1.46</ecNumber>
    </submittedName>
</protein>
<dbReference type="EC" id="3.5.1.46" evidence="2"/>